<protein>
    <submittedName>
        <fullName evidence="2">RND multidrug efflux transporter</fullName>
    </submittedName>
</protein>
<dbReference type="Gene3D" id="3.30.70.1430">
    <property type="entry name" value="Multidrug efflux transporter AcrB pore domain"/>
    <property type="match status" value="2"/>
</dbReference>
<dbReference type="Gene3D" id="3.30.2090.10">
    <property type="entry name" value="Multidrug efflux transporter AcrB TolC docking domain, DN and DC subdomains"/>
    <property type="match status" value="2"/>
</dbReference>
<dbReference type="InterPro" id="IPR027463">
    <property type="entry name" value="AcrB_DN_DC_subdom"/>
</dbReference>
<dbReference type="SUPFAM" id="SSF82693">
    <property type="entry name" value="Multidrug efflux transporter AcrB pore domain, PN1, PN2, PC1 and PC2 subdomains"/>
    <property type="match status" value="3"/>
</dbReference>
<dbReference type="SUPFAM" id="SSF82714">
    <property type="entry name" value="Multidrug efflux transporter AcrB TolC docking domain, DN and DC subdomains"/>
    <property type="match status" value="2"/>
</dbReference>
<evidence type="ECO:0000256" key="1">
    <source>
        <dbReference type="SAM" id="Phobius"/>
    </source>
</evidence>
<dbReference type="SUPFAM" id="SSF82866">
    <property type="entry name" value="Multidrug efflux transporter AcrB transmembrane domain"/>
    <property type="match status" value="2"/>
</dbReference>
<name>M5IKC8_9BACT</name>
<feature type="transmembrane region" description="Helical" evidence="1">
    <location>
        <begin position="333"/>
        <end position="351"/>
    </location>
</feature>
<dbReference type="PATRIC" id="fig|1244083.3.peg.1344"/>
<dbReference type="EMBL" id="AMZQ01000007">
    <property type="protein sequence ID" value="EKU11475.1"/>
    <property type="molecule type" value="Genomic_DNA"/>
</dbReference>
<proteinExistence type="predicted"/>
<dbReference type="Gene3D" id="3.30.70.1440">
    <property type="entry name" value="Multidrug efflux transporter AcrB pore domain"/>
    <property type="match status" value="1"/>
</dbReference>
<gene>
    <name evidence="2" type="ORF">CSUNSWCD_2101</name>
</gene>
<evidence type="ECO:0000313" key="3">
    <source>
        <dbReference type="Proteomes" id="UP000011939"/>
    </source>
</evidence>
<dbReference type="PRINTS" id="PR00702">
    <property type="entry name" value="ACRIFLAVINRP"/>
</dbReference>
<feature type="transmembrane region" description="Helical" evidence="1">
    <location>
        <begin position="838"/>
        <end position="857"/>
    </location>
</feature>
<keyword evidence="1" id="KW-0812">Transmembrane</keyword>
<feature type="transmembrane region" description="Helical" evidence="1">
    <location>
        <begin position="461"/>
        <end position="488"/>
    </location>
</feature>
<dbReference type="eggNOG" id="COG0841">
    <property type="taxonomic scope" value="Bacteria"/>
</dbReference>
<dbReference type="PANTHER" id="PTHR32063:SF77">
    <property type="entry name" value="ACR FAMILY TRANSPORT PROTEIN"/>
    <property type="match status" value="1"/>
</dbReference>
<dbReference type="RefSeq" id="WP_009494919.1">
    <property type="nucleotide sequence ID" value="NZ_AMZQ01000007.1"/>
</dbReference>
<comment type="caution">
    <text evidence="2">The sequence shown here is derived from an EMBL/GenBank/DDBJ whole genome shotgun (WGS) entry which is preliminary data.</text>
</comment>
<dbReference type="AlphaFoldDB" id="M5IKC8"/>
<dbReference type="Gene3D" id="1.20.1640.10">
    <property type="entry name" value="Multidrug efflux transporter AcrB transmembrane domain"/>
    <property type="match status" value="2"/>
</dbReference>
<dbReference type="InterPro" id="IPR001036">
    <property type="entry name" value="Acrflvin-R"/>
</dbReference>
<feature type="transmembrane region" description="Helical" evidence="1">
    <location>
        <begin position="384"/>
        <end position="408"/>
    </location>
</feature>
<dbReference type="Pfam" id="PF00873">
    <property type="entry name" value="ACR_tran"/>
    <property type="match status" value="1"/>
</dbReference>
<feature type="transmembrane region" description="Helical" evidence="1">
    <location>
        <begin position="893"/>
        <end position="915"/>
    </location>
</feature>
<dbReference type="OrthoDB" id="9798415at2"/>
<reference evidence="2 3" key="1">
    <citation type="journal article" date="2013" name="Genome Announc.">
        <title>Genome Sequence of Campylobacter showae UNSWCD, Isolated from a Patient with Crohn's Disease.</title>
        <authorList>
            <person name="Tay A.P."/>
            <person name="Kaakoush N.O."/>
            <person name="Deshpande N.P."/>
            <person name="Chen Z."/>
            <person name="Mitchell H."/>
            <person name="Wilkins M.R."/>
        </authorList>
    </citation>
    <scope>NUCLEOTIDE SEQUENCE [LARGE SCALE GENOMIC DNA]</scope>
    <source>
        <strain evidence="2 3">CSUNSWCD</strain>
    </source>
</reference>
<dbReference type="Proteomes" id="UP000011939">
    <property type="component" value="Unassembled WGS sequence"/>
</dbReference>
<evidence type="ECO:0000313" key="2">
    <source>
        <dbReference type="EMBL" id="EKU11475.1"/>
    </source>
</evidence>
<accession>M5IKC8</accession>
<organism evidence="2 3">
    <name type="scientific">Campylobacter showae CSUNSWCD</name>
    <dbReference type="NCBI Taxonomy" id="1244083"/>
    <lineage>
        <taxon>Bacteria</taxon>
        <taxon>Pseudomonadati</taxon>
        <taxon>Campylobacterota</taxon>
        <taxon>Epsilonproteobacteria</taxon>
        <taxon>Campylobacterales</taxon>
        <taxon>Campylobacteraceae</taxon>
        <taxon>Campylobacter</taxon>
    </lineage>
</organism>
<sequence>MKISSWAIRHPIPIIVLFIALSLGGVASFLRLPINANPNVNFPIVSVTVTQAGASPTQLESSTTRRIENAVGGLAGVRHVSSTISEGSSATTVEFAIETDVDRAVNDVRNAISQIRDELPAGIDTPIVERVDIEGGVLAFYSIGSANLNQSEISHLIDNEIKRRLLAILGVQQVKRLGGVTREIRVFLDPAALSSLKIDAAYISKQLAQNNADLPAGRTVLDGAENSLRVTGGAKSVEELSDTPIWLDGGRNVRLGDIARVEDSHAEPRSRSRMDGLETAGFSVSRSKGASDTALMQKVEEELAKFTAEHAEVKIDEIYTSANETKQSYDQTIWMLAEGAILTVLVVFIFLRDARATLVAAVSLPLSILPTFAALYLLDYTLNGITLLALMLVIGILVDDAIVEIENIKKHLTLGKRPYQAAIDAADDIGFAVVAITLTIVAIFLPVSFIGGGIGQYFRQFGITVAAAVLASLLVARLATPLLAAYILKPETKEEREASKLKAAYLNLLTFTLDHRKFTLFIGFLLLLGSFALIPLLPTGFLPQSDSGRSSVNITLAPGSTLEQTDERLLNLTRAIKENPAVWSVFAIAGGGGETHKGELLITLKPHKQRAVTQKEFENELRAELAKFSDMRFAFANEMAARDISVILAGDDADALSQTASLIKSQMNGVAGAKNAQVNEPLQKPEIRVNLIKKEAARLGVSHQTVGEALRIATVGDTDAASAKFDLPDRQVPIRVSLEEGARNDLEVLRKIYVQSATGTAVPLSSVAEVSYSQGAASIERFDKRRKIAVEADLQPGFTIGEVLGQIHALPAMQNLPTSISSPEYGDSEYMSEMFEQFSIALGFGVTMFLLVLIVLFRDFLQPATIFIALPLSIGGAAGGLLLYGGALDLSSVIGILMLMAIVGKNSILLVDFVIEKRLRGSGVRQALLSSGAERARPIVMTTIAMIAGMAPAVFASGSGAAFRATMSVAVICGLAASTLLSLVFVPTVYSIVDDVKNFLGRRLSKLTSVTEQDKQNWAR</sequence>
<keyword evidence="1" id="KW-1133">Transmembrane helix</keyword>
<feature type="transmembrane region" description="Helical" evidence="1">
    <location>
        <begin position="518"/>
        <end position="537"/>
    </location>
</feature>
<feature type="transmembrane region" description="Helical" evidence="1">
    <location>
        <begin position="967"/>
        <end position="993"/>
    </location>
</feature>
<feature type="transmembrane region" description="Helical" evidence="1">
    <location>
        <begin position="864"/>
        <end position="887"/>
    </location>
</feature>
<feature type="transmembrane region" description="Helical" evidence="1">
    <location>
        <begin position="12"/>
        <end position="34"/>
    </location>
</feature>
<dbReference type="GO" id="GO:0005886">
    <property type="term" value="C:plasma membrane"/>
    <property type="evidence" value="ECO:0007669"/>
    <property type="project" value="TreeGrafter"/>
</dbReference>
<dbReference type="GO" id="GO:0042910">
    <property type="term" value="F:xenobiotic transmembrane transporter activity"/>
    <property type="evidence" value="ECO:0007669"/>
    <property type="project" value="TreeGrafter"/>
</dbReference>
<feature type="transmembrane region" description="Helical" evidence="1">
    <location>
        <begin position="936"/>
        <end position="955"/>
    </location>
</feature>
<keyword evidence="1" id="KW-0472">Membrane</keyword>
<dbReference type="Gene3D" id="3.30.70.1320">
    <property type="entry name" value="Multidrug efflux transporter AcrB pore domain like"/>
    <property type="match status" value="1"/>
</dbReference>
<feature type="transmembrane region" description="Helical" evidence="1">
    <location>
        <begin position="358"/>
        <end position="378"/>
    </location>
</feature>
<dbReference type="STRING" id="1244083.CSUNSWCD_2101"/>
<feature type="transmembrane region" description="Helical" evidence="1">
    <location>
        <begin position="429"/>
        <end position="449"/>
    </location>
</feature>
<dbReference type="PANTHER" id="PTHR32063">
    <property type="match status" value="1"/>
</dbReference>